<proteinExistence type="predicted"/>
<reference evidence="4 5" key="1">
    <citation type="submission" date="2011-04" db="EMBL/GenBank/DDBJ databases">
        <authorList>
            <person name="Muzny D."/>
            <person name="Qin X."/>
            <person name="Deng J."/>
            <person name="Jiang H."/>
            <person name="Liu Y."/>
            <person name="Qu J."/>
            <person name="Song X.-Z."/>
            <person name="Zhang L."/>
            <person name="Thornton R."/>
            <person name="Coyle M."/>
            <person name="Francisco L."/>
            <person name="Jackson L."/>
            <person name="Javaid M."/>
            <person name="Korchina V."/>
            <person name="Kovar C."/>
            <person name="Mata R."/>
            <person name="Mathew T."/>
            <person name="Ngo R."/>
            <person name="Nguyen L."/>
            <person name="Nguyen N."/>
            <person name="Okwuonu G."/>
            <person name="Ongeri F."/>
            <person name="Pham C."/>
            <person name="Simmons D."/>
            <person name="Wilczek-Boney K."/>
            <person name="Hale W."/>
            <person name="Jakkamsetti A."/>
            <person name="Pham P."/>
            <person name="Ruth R."/>
            <person name="San Lucas F."/>
            <person name="Warren J."/>
            <person name="Zhang J."/>
            <person name="Zhao Z."/>
            <person name="Zhou C."/>
            <person name="Zhu D."/>
            <person name="Lee S."/>
            <person name="Bess C."/>
            <person name="Blankenburg K."/>
            <person name="Forbes L."/>
            <person name="Fu Q."/>
            <person name="Gubbala S."/>
            <person name="Hirani K."/>
            <person name="Jayaseelan J.C."/>
            <person name="Lara F."/>
            <person name="Munidasa M."/>
            <person name="Palculict T."/>
            <person name="Patil S."/>
            <person name="Pu L.-L."/>
            <person name="Saada N."/>
            <person name="Tang L."/>
            <person name="Weissenberger G."/>
            <person name="Zhu Y."/>
            <person name="Hemphill L."/>
            <person name="Shang Y."/>
            <person name="Youmans B."/>
            <person name="Ayvaz T."/>
            <person name="Ross M."/>
            <person name="Santibanez J."/>
            <person name="Aqrawi P."/>
            <person name="Gross S."/>
            <person name="Joshi V."/>
            <person name="Fowler G."/>
            <person name="Nazareth L."/>
            <person name="Reid J."/>
            <person name="Worley K."/>
            <person name="Petrosino J."/>
            <person name="Highlander S."/>
            <person name="Gibbs R."/>
        </authorList>
    </citation>
    <scope>NUCLEOTIDE SEQUENCE [LARGE SCALE GENOMIC DNA]</scope>
    <source>
        <strain evidence="4 5">DSM 3688</strain>
    </source>
</reference>
<evidence type="ECO:0000256" key="1">
    <source>
        <dbReference type="SAM" id="Coils"/>
    </source>
</evidence>
<dbReference type="eggNOG" id="COG3950">
    <property type="taxonomic scope" value="Bacteria"/>
</dbReference>
<evidence type="ECO:0000313" key="4">
    <source>
        <dbReference type="EMBL" id="EGQ15537.1"/>
    </source>
</evidence>
<dbReference type="Proteomes" id="UP000010862">
    <property type="component" value="Chromosome 1"/>
</dbReference>
<accession>F9D2M2</accession>
<sequence>MKLKRLYLENFRSYKDLISIDFDSITTFIGKNDAGKSTILEALEIFFNNDIVKIDSSDANIFSNSKKVTIACDFTELPNELVLDSGEKTSLKEEYLLIDEDTMRIKKIYDCNKSKPSEDIYIVANHPTADGFENLLSLKEKELQKMVKEHQLNCPQKGNPIMRKALWKSTDDLKISEVEISLTKSKEDVKDIWSKIESYLPTYALFQSDRSSSDSDGEVQNPMKVAIQEAISEVQKEIQEIQEKVREKATEIANQTHKALQAIDPSLANELTPTFATPAASKWNSLFSIAMDTDAGISLNKRGSGVRRMILVGFFKAEAERKAKKSNKKDIIYAIEEPETAQHPNNQKILINSFLELSDTPHCQIILTTHSPGLAQELPTNSIRFINKDEHNNSVVQGGTEVVISNVVKALGIFPNPEQNIKLVIHVEGPTDVIALKCFSRCLREKYTDVIDLSSDSRILLIPSGGSILKYWVDAHYLENLHCPCVHIYDNDVAAYQTTIDKVNTQNDDSWGVLTKKYEIENYLHSDAIKAAYDIEVDTDEDKVPERFGEIYAKKKKLDNPMKAKKSKIYLEKAFDNMTYQLLMARDTEGEIKSWFDRIKKLVEI</sequence>
<evidence type="ECO:0000313" key="5">
    <source>
        <dbReference type="Proteomes" id="UP000007820"/>
    </source>
</evidence>
<name>F9D2M2_PREDD</name>
<evidence type="ECO:0000313" key="6">
    <source>
        <dbReference type="Proteomes" id="UP000010862"/>
    </source>
</evidence>
<protein>
    <recommendedName>
        <fullName evidence="2">Endonuclease GajA/Old nuclease/RecF-like AAA domain-containing protein</fullName>
    </recommendedName>
</protein>
<reference evidence="3" key="2">
    <citation type="submission" date="2012-02" db="EMBL/GenBank/DDBJ databases">
        <title>Complete sequence of chromosome 1 of Prevotella dentalis DSM 3688.</title>
        <authorList>
            <consortium name="US DOE Joint Genome Institute (JGI-PGF)"/>
            <person name="Lucas S."/>
            <person name="Copeland A."/>
            <person name="Lapidus A."/>
            <person name="Glavina del Rio T."/>
            <person name="Dalin E."/>
            <person name="Tice H."/>
            <person name="Bruce D."/>
            <person name="Goodwin L."/>
            <person name="Pitluck S."/>
            <person name="Peters L."/>
            <person name="Mikhailova N."/>
            <person name="Chertkov O."/>
            <person name="Kyrpides N."/>
            <person name="Mavromatis K."/>
            <person name="Ivanova N."/>
            <person name="Brettin T."/>
            <person name="Detter J.C."/>
            <person name="Han C."/>
            <person name="Larimer F."/>
            <person name="Land M."/>
            <person name="Hauser L."/>
            <person name="Markowitz V."/>
            <person name="Cheng J.-F."/>
            <person name="Hugenholtz P."/>
            <person name="Woyke T."/>
            <person name="Wu D."/>
            <person name="Gronow S."/>
            <person name="Wellnitz S."/>
            <person name="Brambilla E."/>
            <person name="Klenk H.-P."/>
            <person name="Eisen J.A."/>
        </authorList>
    </citation>
    <scope>NUCLEOTIDE SEQUENCE [LARGE SCALE GENOMIC DNA]</scope>
    <source>
        <strain evidence="3">DSM 3688</strain>
    </source>
</reference>
<dbReference type="InterPro" id="IPR041685">
    <property type="entry name" value="AAA_GajA/Old/RecF-like"/>
</dbReference>
<dbReference type="RefSeq" id="WP_005845097.1">
    <property type="nucleotide sequence ID" value="NC_019960.1"/>
</dbReference>
<keyword evidence="6" id="KW-1185">Reference proteome</keyword>
<dbReference type="STRING" id="908937.Prede_1228"/>
<dbReference type="Pfam" id="PF13175">
    <property type="entry name" value="AAA_15"/>
    <property type="match status" value="1"/>
</dbReference>
<dbReference type="Proteomes" id="UP000007820">
    <property type="component" value="Unassembled WGS sequence"/>
</dbReference>
<feature type="coiled-coil region" evidence="1">
    <location>
        <begin position="224"/>
        <end position="258"/>
    </location>
</feature>
<dbReference type="InterPro" id="IPR027417">
    <property type="entry name" value="P-loop_NTPase"/>
</dbReference>
<dbReference type="HOGENOM" id="CLU_029682_2_0_10"/>
<keyword evidence="1" id="KW-0175">Coiled coil</keyword>
<dbReference type="KEGG" id="pdt:Prede_1228"/>
<evidence type="ECO:0000313" key="3">
    <source>
        <dbReference type="EMBL" id="AGB28553.1"/>
    </source>
</evidence>
<dbReference type="InterPro" id="IPR051396">
    <property type="entry name" value="Bact_Antivir_Def_Nuclease"/>
</dbReference>
<reference evidence="6" key="3">
    <citation type="submission" date="2012-02" db="EMBL/GenBank/DDBJ databases">
        <title>Complete sequence of chromosome 1 of Prevotella dentalis DSM 3688.</title>
        <authorList>
            <person name="Lucas S."/>
            <person name="Copeland A."/>
            <person name="Lapidus A."/>
            <person name="Glavina del Rio T."/>
            <person name="Dalin E."/>
            <person name="Tice H."/>
            <person name="Bruce D."/>
            <person name="Goodwin L."/>
            <person name="Pitluck S."/>
            <person name="Peters L."/>
            <person name="Mikhailova N."/>
            <person name="Chertkov O."/>
            <person name="Kyrpides N."/>
            <person name="Mavromatis K."/>
            <person name="Ivanova N."/>
            <person name="Brettin T."/>
            <person name="Detter J.C."/>
            <person name="Han C."/>
            <person name="Larimer F."/>
            <person name="Land M."/>
            <person name="Hauser L."/>
            <person name="Markowitz V."/>
            <person name="Cheng J.-F."/>
            <person name="Hugenholtz P."/>
            <person name="Woyke T."/>
            <person name="Wu D."/>
            <person name="Gronow S."/>
            <person name="Wellnitz S."/>
            <person name="Brambilla E."/>
            <person name="Klenk H.-P."/>
            <person name="Eisen J.A."/>
        </authorList>
    </citation>
    <scope>NUCLEOTIDE SEQUENCE [LARGE SCALE GENOMIC DNA]</scope>
    <source>
        <strain evidence="6">ATCC 49559 / DSM 3688 / JCM 13448 / NCTC 12043 / ES 2772</strain>
    </source>
</reference>
<feature type="domain" description="Endonuclease GajA/Old nuclease/RecF-like AAA" evidence="2">
    <location>
        <begin position="1"/>
        <end position="375"/>
    </location>
</feature>
<organism evidence="4 5">
    <name type="scientific">Prevotella dentalis (strain ATCC 49559 / DSM 3688 / JCM 13448 / NCTC 12043 / ES 2772)</name>
    <name type="common">Mitsuokella dentalis</name>
    <dbReference type="NCBI Taxonomy" id="908937"/>
    <lineage>
        <taxon>Bacteria</taxon>
        <taxon>Pseudomonadati</taxon>
        <taxon>Bacteroidota</taxon>
        <taxon>Bacteroidia</taxon>
        <taxon>Bacteroidales</taxon>
        <taxon>Prevotellaceae</taxon>
        <taxon>Prevotella</taxon>
    </lineage>
</organism>
<dbReference type="EMBL" id="AFPW01000014">
    <property type="protein sequence ID" value="EGQ15537.1"/>
    <property type="molecule type" value="Genomic_DNA"/>
</dbReference>
<dbReference type="AlphaFoldDB" id="F9D2M2"/>
<evidence type="ECO:0000259" key="2">
    <source>
        <dbReference type="Pfam" id="PF13175"/>
    </source>
</evidence>
<dbReference type="PANTHER" id="PTHR43581">
    <property type="entry name" value="ATP/GTP PHOSPHATASE"/>
    <property type="match status" value="1"/>
</dbReference>
<dbReference type="EMBL" id="CP003368">
    <property type="protein sequence ID" value="AGB28553.1"/>
    <property type="molecule type" value="Genomic_DNA"/>
</dbReference>
<dbReference type="PANTHER" id="PTHR43581:SF4">
    <property type="entry name" value="ATP_GTP PHOSPHATASE"/>
    <property type="match status" value="1"/>
</dbReference>
<dbReference type="OrthoDB" id="9792800at2"/>
<gene>
    <name evidence="3" type="ordered locus">Prede_1228</name>
    <name evidence="4" type="ORF">HMPREF9136_1100</name>
</gene>
<dbReference type="Gene3D" id="3.40.50.300">
    <property type="entry name" value="P-loop containing nucleotide triphosphate hydrolases"/>
    <property type="match status" value="1"/>
</dbReference>
<dbReference type="SUPFAM" id="SSF52540">
    <property type="entry name" value="P-loop containing nucleoside triphosphate hydrolases"/>
    <property type="match status" value="1"/>
</dbReference>
<dbReference type="PATRIC" id="fig|908937.9.peg.1280"/>